<dbReference type="FunCoup" id="A0A1D2VFH3">
    <property type="interactions" value="309"/>
</dbReference>
<dbReference type="PANTHER" id="PTHR11731">
    <property type="entry name" value="PROTEASE FAMILY S9B,C DIPEPTIDYL-PEPTIDASE IV-RELATED"/>
    <property type="match status" value="1"/>
</dbReference>
<dbReference type="PANTHER" id="PTHR11731:SF200">
    <property type="entry name" value="DIPEPTIDYL PEPTIDASE 10, ISOFORM B"/>
    <property type="match status" value="1"/>
</dbReference>
<evidence type="ECO:0008006" key="18">
    <source>
        <dbReference type="Google" id="ProtNLM"/>
    </source>
</evidence>
<keyword evidence="6 13" id="KW-0812">Transmembrane</keyword>
<dbReference type="GO" id="GO:0005886">
    <property type="term" value="C:plasma membrane"/>
    <property type="evidence" value="ECO:0007669"/>
    <property type="project" value="TreeGrafter"/>
</dbReference>
<dbReference type="Gene3D" id="3.40.50.1820">
    <property type="entry name" value="alpha/beta hydrolase"/>
    <property type="match status" value="1"/>
</dbReference>
<evidence type="ECO:0000256" key="11">
    <source>
        <dbReference type="ARBA" id="ARBA00023136"/>
    </source>
</evidence>
<dbReference type="EMBL" id="KV454482">
    <property type="protein sequence ID" value="ODV60349.1"/>
    <property type="molecule type" value="Genomic_DNA"/>
</dbReference>
<gene>
    <name evidence="16" type="ORF">ASCRUDRAFT_76349</name>
</gene>
<dbReference type="SUPFAM" id="SSF53474">
    <property type="entry name" value="alpha/beta-Hydrolases"/>
    <property type="match status" value="1"/>
</dbReference>
<name>A0A1D2VFH3_9ASCO</name>
<evidence type="ECO:0000256" key="3">
    <source>
        <dbReference type="ARBA" id="ARBA00022438"/>
    </source>
</evidence>
<dbReference type="InterPro" id="IPR001375">
    <property type="entry name" value="Peptidase_S9_cat"/>
</dbReference>
<evidence type="ECO:0000256" key="1">
    <source>
        <dbReference type="ARBA" id="ARBA00004576"/>
    </source>
</evidence>
<comment type="similarity">
    <text evidence="2">Belongs to the peptidase S9B family.</text>
</comment>
<feature type="domain" description="Dipeptidylpeptidase IV N-terminal" evidence="15">
    <location>
        <begin position="218"/>
        <end position="580"/>
    </location>
</feature>
<feature type="domain" description="Peptidase S9 prolyl oligopeptidase catalytic" evidence="14">
    <location>
        <begin position="682"/>
        <end position="882"/>
    </location>
</feature>
<keyword evidence="9" id="KW-0735">Signal-anchor</keyword>
<keyword evidence="8" id="KW-0720">Serine protease</keyword>
<dbReference type="OrthoDB" id="16520at2759"/>
<evidence type="ECO:0000256" key="10">
    <source>
        <dbReference type="ARBA" id="ARBA00022989"/>
    </source>
</evidence>
<dbReference type="Pfam" id="PF00326">
    <property type="entry name" value="Peptidase_S9"/>
    <property type="match status" value="1"/>
</dbReference>
<dbReference type="PROSITE" id="PS00708">
    <property type="entry name" value="PRO_ENDOPEP_SER"/>
    <property type="match status" value="1"/>
</dbReference>
<dbReference type="InParanoid" id="A0A1D2VFH3"/>
<evidence type="ECO:0000256" key="8">
    <source>
        <dbReference type="ARBA" id="ARBA00022825"/>
    </source>
</evidence>
<evidence type="ECO:0000256" key="9">
    <source>
        <dbReference type="ARBA" id="ARBA00022968"/>
    </source>
</evidence>
<keyword evidence="11 13" id="KW-0472">Membrane</keyword>
<dbReference type="STRING" id="1344418.A0A1D2VFH3"/>
<keyword evidence="3" id="KW-0031">Aminopeptidase</keyword>
<dbReference type="FunFam" id="3.40.50.1820:FF:000003">
    <property type="entry name" value="Dipeptidyl peptidase 4"/>
    <property type="match status" value="1"/>
</dbReference>
<evidence type="ECO:0000256" key="4">
    <source>
        <dbReference type="ARBA" id="ARBA00022554"/>
    </source>
</evidence>
<evidence type="ECO:0000256" key="12">
    <source>
        <dbReference type="ARBA" id="ARBA00023180"/>
    </source>
</evidence>
<dbReference type="GeneID" id="30967066"/>
<keyword evidence="17" id="KW-1185">Reference proteome</keyword>
<evidence type="ECO:0000256" key="13">
    <source>
        <dbReference type="SAM" id="Phobius"/>
    </source>
</evidence>
<sequence>MDHSRFLDFEEFYPEEKHPSLFEQSHLSSSPSFSSISRLSPAYLAETQAKTRKDKYQKIIIFSSLLSLIIWGSFFLIRAISFFYQDYNSSSFLLNQNPNDYSNLKRQEILINEINYDLFSENKVPSLLFNENVINESDFQANSKNQLSLNLIRNGTFSPDFKSFQWISSNETGTYLTKENNSYVIKKINNDSYANILYNNTYFIHQNINYTIDDLIASPNFDFALIQSNRTKQWRHSSFSIYWLLDINSLEITPIYDDSSKISVINWSPDLVHLSFVLDNNLYIKNILSGQVTQLTFDGNHEIFYGKPDWVYEEEVFENDFAMWWSPNGDYLTFMKTNDTFVPQFPIPYFVQRDNQNYPDLVNIKYPKAGASNPIVSMMIYNLLDNKLTEISDFKHLNDPLITEVTWVGTKKFLLRVTNRSSDLLKSYVINADSNTSYLVRSEDASKDGGWFEITQDTIYVPADSSKGRPHDGYIDVIVHDGYDHLAYFSPPESLSPKKILTKGEWEVTNGVSAFDPDNNLVYFLATKRSSIERHLYSVDLNGQNFKSISNDNEHGWYSSSFSKDSKYLLLNYNGPKVPYQKLINLSSNKNNSTEKDFDSIIITNNNDLSKTLSKFDIPRISFNELNLGKDENNNDIIVNSLEIKPPNFDPSKKYPLLFYVYGGPISQLVQQRFSIGFSHLVSAQLNSIVVTVDGRGTGYKGRDFRSIVRNNLGYYEVVDQLSAAKIYTQKSYIDSERTAIWGWSYGGFMTLKTLEHDTEQLFKYGISVAPVTDWAFYDSIYTERYMHTPQDNSDGYFNASIGNFNITNFQTKKRFLVCHGTGDDNVHFQNFLKFVDNLNLNSIENNFDMMVFPDSDHSINHHNGNKIIFNKILWWLKMAFNGEFDGFNTYNYHNEQLLGNNDVYYNSMGYHSDDDEDYSISAL</sequence>
<dbReference type="InterPro" id="IPR002471">
    <property type="entry name" value="Pept_S9_AS"/>
</dbReference>
<dbReference type="GO" id="GO:0008239">
    <property type="term" value="F:dipeptidyl-peptidase activity"/>
    <property type="evidence" value="ECO:0007669"/>
    <property type="project" value="EnsemblFungi"/>
</dbReference>
<dbReference type="InterPro" id="IPR050278">
    <property type="entry name" value="Serine_Prot_S9B/DPPIV"/>
</dbReference>
<keyword evidence="7" id="KW-0378">Hydrolase</keyword>
<dbReference type="GO" id="GO:0006508">
    <property type="term" value="P:proteolysis"/>
    <property type="evidence" value="ECO:0007669"/>
    <property type="project" value="UniProtKB-KW"/>
</dbReference>
<dbReference type="Pfam" id="PF00930">
    <property type="entry name" value="DPPIV_N"/>
    <property type="match status" value="1"/>
</dbReference>
<keyword evidence="5" id="KW-0645">Protease</keyword>
<evidence type="ECO:0000313" key="17">
    <source>
        <dbReference type="Proteomes" id="UP000095038"/>
    </source>
</evidence>
<protein>
    <recommendedName>
        <fullName evidence="18">Dipeptidyl aminopeptidase B</fullName>
    </recommendedName>
</protein>
<evidence type="ECO:0000259" key="14">
    <source>
        <dbReference type="Pfam" id="PF00326"/>
    </source>
</evidence>
<dbReference type="Gene3D" id="2.140.10.30">
    <property type="entry name" value="Dipeptidylpeptidase IV, N-terminal domain"/>
    <property type="match status" value="1"/>
</dbReference>
<dbReference type="RefSeq" id="XP_020046656.1">
    <property type="nucleotide sequence ID" value="XM_020193430.1"/>
</dbReference>
<dbReference type="GO" id="GO:0000329">
    <property type="term" value="C:fungal-type vacuole membrane"/>
    <property type="evidence" value="ECO:0007669"/>
    <property type="project" value="EnsemblFungi"/>
</dbReference>
<dbReference type="Proteomes" id="UP000095038">
    <property type="component" value="Unassembled WGS sequence"/>
</dbReference>
<organism evidence="16 17">
    <name type="scientific">Ascoidea rubescens DSM 1968</name>
    <dbReference type="NCBI Taxonomy" id="1344418"/>
    <lineage>
        <taxon>Eukaryota</taxon>
        <taxon>Fungi</taxon>
        <taxon>Dikarya</taxon>
        <taxon>Ascomycota</taxon>
        <taxon>Saccharomycotina</taxon>
        <taxon>Saccharomycetes</taxon>
        <taxon>Ascoideaceae</taxon>
        <taxon>Ascoidea</taxon>
    </lineage>
</organism>
<evidence type="ECO:0000256" key="6">
    <source>
        <dbReference type="ARBA" id="ARBA00022692"/>
    </source>
</evidence>
<evidence type="ECO:0000256" key="2">
    <source>
        <dbReference type="ARBA" id="ARBA00006150"/>
    </source>
</evidence>
<dbReference type="SUPFAM" id="SSF82171">
    <property type="entry name" value="DPP6 N-terminal domain-like"/>
    <property type="match status" value="1"/>
</dbReference>
<evidence type="ECO:0000256" key="5">
    <source>
        <dbReference type="ARBA" id="ARBA00022670"/>
    </source>
</evidence>
<dbReference type="InterPro" id="IPR002469">
    <property type="entry name" value="Peptidase_S9B_N"/>
</dbReference>
<dbReference type="GO" id="GO:0004252">
    <property type="term" value="F:serine-type endopeptidase activity"/>
    <property type="evidence" value="ECO:0007669"/>
    <property type="project" value="InterPro"/>
</dbReference>
<proteinExistence type="inferred from homology"/>
<feature type="transmembrane region" description="Helical" evidence="13">
    <location>
        <begin position="59"/>
        <end position="84"/>
    </location>
</feature>
<comment type="subcellular location">
    <subcellularLocation>
        <location evidence="1">Vacuole membrane</location>
        <topology evidence="1">Single-pass type II membrane protein</topology>
    </subcellularLocation>
</comment>
<keyword evidence="10 13" id="KW-1133">Transmembrane helix</keyword>
<dbReference type="GO" id="GO:0004177">
    <property type="term" value="F:aminopeptidase activity"/>
    <property type="evidence" value="ECO:0007669"/>
    <property type="project" value="UniProtKB-KW"/>
</dbReference>
<accession>A0A1D2VFH3</accession>
<evidence type="ECO:0000313" key="16">
    <source>
        <dbReference type="EMBL" id="ODV60349.1"/>
    </source>
</evidence>
<dbReference type="InterPro" id="IPR029058">
    <property type="entry name" value="AB_hydrolase_fold"/>
</dbReference>
<reference evidence="17" key="1">
    <citation type="submission" date="2016-05" db="EMBL/GenBank/DDBJ databases">
        <title>Comparative genomics of biotechnologically important yeasts.</title>
        <authorList>
            <consortium name="DOE Joint Genome Institute"/>
            <person name="Riley R."/>
            <person name="Haridas S."/>
            <person name="Wolfe K.H."/>
            <person name="Lopes M.R."/>
            <person name="Hittinger C.T."/>
            <person name="Goker M."/>
            <person name="Salamov A."/>
            <person name="Wisecaver J."/>
            <person name="Long T.M."/>
            <person name="Aerts A.L."/>
            <person name="Barry K."/>
            <person name="Choi C."/>
            <person name="Clum A."/>
            <person name="Coughlan A.Y."/>
            <person name="Deshpande S."/>
            <person name="Douglass A.P."/>
            <person name="Hanson S.J."/>
            <person name="Klenk H.-P."/>
            <person name="Labutti K."/>
            <person name="Lapidus A."/>
            <person name="Lindquist E."/>
            <person name="Lipzen A."/>
            <person name="Meier-Kolthoff J.P."/>
            <person name="Ohm R.A."/>
            <person name="Otillar R.P."/>
            <person name="Pangilinan J."/>
            <person name="Peng Y."/>
            <person name="Rokas A."/>
            <person name="Rosa C.A."/>
            <person name="Scheuner C."/>
            <person name="Sibirny A.A."/>
            <person name="Slot J.C."/>
            <person name="Stielow J.B."/>
            <person name="Sun H."/>
            <person name="Kurtzman C.P."/>
            <person name="Blackwell M."/>
            <person name="Grigoriev I.V."/>
            <person name="Jeffries T.W."/>
        </authorList>
    </citation>
    <scope>NUCLEOTIDE SEQUENCE [LARGE SCALE GENOMIC DNA]</scope>
    <source>
        <strain evidence="17">DSM 1968</strain>
    </source>
</reference>
<keyword evidence="12" id="KW-0325">Glycoprotein</keyword>
<evidence type="ECO:0000259" key="15">
    <source>
        <dbReference type="Pfam" id="PF00930"/>
    </source>
</evidence>
<dbReference type="AlphaFoldDB" id="A0A1D2VFH3"/>
<evidence type="ECO:0000256" key="7">
    <source>
        <dbReference type="ARBA" id="ARBA00022801"/>
    </source>
</evidence>
<keyword evidence="4" id="KW-0926">Vacuole</keyword>